<name>A0A4P7VPK7_9BACT</name>
<dbReference type="KEGG" id="mgod:E7746_07360"/>
<dbReference type="Proteomes" id="UP000297031">
    <property type="component" value="Chromosome"/>
</dbReference>
<feature type="domain" description="DUF695" evidence="1">
    <location>
        <begin position="8"/>
        <end position="134"/>
    </location>
</feature>
<evidence type="ECO:0000313" key="2">
    <source>
        <dbReference type="EMBL" id="QCD35718.1"/>
    </source>
</evidence>
<dbReference type="InterPro" id="IPR016097">
    <property type="entry name" value="DUF695"/>
</dbReference>
<dbReference type="EMBL" id="CP039393">
    <property type="protein sequence ID" value="QCD35718.1"/>
    <property type="molecule type" value="Genomic_DNA"/>
</dbReference>
<dbReference type="OrthoDB" id="1449329at2"/>
<dbReference type="RefSeq" id="WP_123396918.1">
    <property type="nucleotide sequence ID" value="NZ_CANQMU010000017.1"/>
</dbReference>
<protein>
    <submittedName>
        <fullName evidence="2">DUF695 domain-containing protein</fullName>
    </submittedName>
</protein>
<evidence type="ECO:0000259" key="1">
    <source>
        <dbReference type="Pfam" id="PF05117"/>
    </source>
</evidence>
<keyword evidence="3" id="KW-1185">Reference proteome</keyword>
<evidence type="ECO:0000313" key="3">
    <source>
        <dbReference type="Proteomes" id="UP000297031"/>
    </source>
</evidence>
<dbReference type="AlphaFoldDB" id="A0A4P7VPK7"/>
<reference evidence="2 3" key="1">
    <citation type="submission" date="2019-02" db="EMBL/GenBank/DDBJ databases">
        <title>Isolation and identification of novel species under the genus Muribaculum.</title>
        <authorList>
            <person name="Miyake S."/>
            <person name="Ding Y."/>
            <person name="Low A."/>
            <person name="Soh M."/>
            <person name="Seedorf H."/>
        </authorList>
    </citation>
    <scope>NUCLEOTIDE SEQUENCE [LARGE SCALE GENOMIC DNA]</scope>
    <source>
        <strain evidence="2 3">TLL-A4</strain>
    </source>
</reference>
<accession>A0A4P7VPK7</accession>
<gene>
    <name evidence="2" type="ORF">E7746_07360</name>
</gene>
<organism evidence="2 3">
    <name type="scientific">Muribaculum gordoncarteri</name>
    <dbReference type="NCBI Taxonomy" id="2530390"/>
    <lineage>
        <taxon>Bacteria</taxon>
        <taxon>Pseudomonadati</taxon>
        <taxon>Bacteroidota</taxon>
        <taxon>Bacteroidia</taxon>
        <taxon>Bacteroidales</taxon>
        <taxon>Muribaculaceae</taxon>
        <taxon>Muribaculum</taxon>
    </lineage>
</organism>
<proteinExistence type="predicted"/>
<dbReference type="Pfam" id="PF05117">
    <property type="entry name" value="DUF695"/>
    <property type="match status" value="1"/>
</dbReference>
<sequence length="144" mass="16507">MKIGSEWWTSPTESENGRLIIVTGRGGIDEVRNSGKYNIRVEVTWKYPGDATGMPDYPTSKVMEAVQDAMTKAFDKDPVAVLTGIYTGDDERNWIFYTRSIHIFEKKINEALADFDLLPINIYTENDPDWQEYDEMREASELEG</sequence>